<keyword evidence="4 5" id="KW-0732">Signal</keyword>
<dbReference type="InterPro" id="IPR032861">
    <property type="entry name" value="TAXi_N"/>
</dbReference>
<dbReference type="InterPro" id="IPR033121">
    <property type="entry name" value="PEPTIDASE_A1"/>
</dbReference>
<organism evidence="7 8">
    <name type="scientific">Tetracentron sinense</name>
    <name type="common">Spur-leaf</name>
    <dbReference type="NCBI Taxonomy" id="13715"/>
    <lineage>
        <taxon>Eukaryota</taxon>
        <taxon>Viridiplantae</taxon>
        <taxon>Streptophyta</taxon>
        <taxon>Embryophyta</taxon>
        <taxon>Tracheophyta</taxon>
        <taxon>Spermatophyta</taxon>
        <taxon>Magnoliopsida</taxon>
        <taxon>Trochodendrales</taxon>
        <taxon>Trochodendraceae</taxon>
        <taxon>Tetracentron</taxon>
    </lineage>
</organism>
<name>A0A834YS04_TETSI</name>
<dbReference type="GO" id="GO:0004190">
    <property type="term" value="F:aspartic-type endopeptidase activity"/>
    <property type="evidence" value="ECO:0007669"/>
    <property type="project" value="InterPro"/>
</dbReference>
<dbReference type="Gene3D" id="2.40.70.10">
    <property type="entry name" value="Acid Proteases"/>
    <property type="match status" value="2"/>
</dbReference>
<reference evidence="7 8" key="1">
    <citation type="submission" date="2020-04" db="EMBL/GenBank/DDBJ databases">
        <title>Plant Genome Project.</title>
        <authorList>
            <person name="Zhang R.-G."/>
        </authorList>
    </citation>
    <scope>NUCLEOTIDE SEQUENCE [LARGE SCALE GENOMIC DNA]</scope>
    <source>
        <strain evidence="7">YNK0</strain>
        <tissue evidence="7">Leaf</tissue>
    </source>
</reference>
<dbReference type="PANTHER" id="PTHR47965:SF22">
    <property type="entry name" value="EUKARYOTIC ASPARTYL PROTEASE FAMILY PROTEIN"/>
    <property type="match status" value="1"/>
</dbReference>
<dbReference type="CDD" id="cd05489">
    <property type="entry name" value="xylanase_inhibitor_I_like"/>
    <property type="match status" value="1"/>
</dbReference>
<comment type="caution">
    <text evidence="7">The sequence shown here is derived from an EMBL/GenBank/DDBJ whole genome shotgun (WGS) entry which is preliminary data.</text>
</comment>
<proteinExistence type="inferred from homology"/>
<dbReference type="PANTHER" id="PTHR47965">
    <property type="entry name" value="ASPARTYL PROTEASE-RELATED"/>
    <property type="match status" value="1"/>
</dbReference>
<dbReference type="Pfam" id="PF14541">
    <property type="entry name" value="TAXi_C"/>
    <property type="match status" value="1"/>
</dbReference>
<feature type="signal peptide" evidence="5">
    <location>
        <begin position="1"/>
        <end position="23"/>
    </location>
</feature>
<evidence type="ECO:0000256" key="3">
    <source>
        <dbReference type="ARBA" id="ARBA00022525"/>
    </source>
</evidence>
<feature type="chain" id="PRO_5032694252" description="Peptidase A1 domain-containing protein" evidence="5">
    <location>
        <begin position="24"/>
        <end position="438"/>
    </location>
</feature>
<sequence>MASSLTFLPFSFLLLSLISLSHAQNSVRPRALLLPVTKDATTLQYLTHIKQRTPLVPVKLTVDLGGNSLWVDCDSNYVSSSYRSARCGSAQCSLARISGCGECFAAPKPGCNKNTCSLSPYNPIGHISTSGELTQDVITMQSTDGTNSGPLVTLPGFLFACGSPTILERLASGVTGMAGLGRDRIGMPSQFAAAFSFQRKFALCLSSSTISSGAIFFGDGPYVMLPNIDVSKNLIYTPLLINPVSTAGTYSQGEKSVEYFIGVKSIKINEKRLSLNTTLLSINNKGVGGTKISTVRPYTVLETSIYNAVTQAFTKEAVSMGIKRVESVAPFGACFSSNSIVSTRVGPSVPLMDLVLQRESVYWRIFGVNSMVKVSDGVSCLGFVDGGLNPETSIVIGGYQLENNLLQFDIATSRLGFSSSLLFQRTSCANFNFTSTVS</sequence>
<evidence type="ECO:0000259" key="6">
    <source>
        <dbReference type="PROSITE" id="PS51767"/>
    </source>
</evidence>
<dbReference type="FunFam" id="2.40.70.10:FF:000045">
    <property type="entry name" value="Basic 7S globulin"/>
    <property type="match status" value="1"/>
</dbReference>
<dbReference type="GO" id="GO:0005576">
    <property type="term" value="C:extracellular region"/>
    <property type="evidence" value="ECO:0007669"/>
    <property type="project" value="UniProtKB-SubCell"/>
</dbReference>
<evidence type="ECO:0000256" key="2">
    <source>
        <dbReference type="ARBA" id="ARBA00007447"/>
    </source>
</evidence>
<comment type="similarity">
    <text evidence="2">Belongs to the peptidase A1 family.</text>
</comment>
<dbReference type="FunFam" id="2.40.70.10:FF:000041">
    <property type="entry name" value="Basic 7S globulin"/>
    <property type="match status" value="1"/>
</dbReference>
<keyword evidence="8" id="KW-1185">Reference proteome</keyword>
<evidence type="ECO:0000313" key="7">
    <source>
        <dbReference type="EMBL" id="KAF8394449.1"/>
    </source>
</evidence>
<keyword evidence="3" id="KW-0964">Secreted</keyword>
<comment type="subcellular location">
    <subcellularLocation>
        <location evidence="1">Secreted</location>
        <location evidence="1">Extracellular space</location>
    </subcellularLocation>
</comment>
<evidence type="ECO:0000313" key="8">
    <source>
        <dbReference type="Proteomes" id="UP000655225"/>
    </source>
</evidence>
<evidence type="ECO:0000256" key="4">
    <source>
        <dbReference type="ARBA" id="ARBA00022729"/>
    </source>
</evidence>
<dbReference type="GO" id="GO:0006508">
    <property type="term" value="P:proteolysis"/>
    <property type="evidence" value="ECO:0007669"/>
    <property type="project" value="InterPro"/>
</dbReference>
<dbReference type="InterPro" id="IPR033868">
    <property type="entry name" value="Xylanase_inhibitor_I-like"/>
</dbReference>
<dbReference type="InterPro" id="IPR021109">
    <property type="entry name" value="Peptidase_aspartic_dom_sf"/>
</dbReference>
<dbReference type="Pfam" id="PF14543">
    <property type="entry name" value="TAXi_N"/>
    <property type="match status" value="1"/>
</dbReference>
<protein>
    <recommendedName>
        <fullName evidence="6">Peptidase A1 domain-containing protein</fullName>
    </recommendedName>
</protein>
<dbReference type="EMBL" id="JABCRI010000014">
    <property type="protein sequence ID" value="KAF8394449.1"/>
    <property type="molecule type" value="Genomic_DNA"/>
</dbReference>
<dbReference type="InterPro" id="IPR001461">
    <property type="entry name" value="Aspartic_peptidase_A1"/>
</dbReference>
<dbReference type="AlphaFoldDB" id="A0A834YS04"/>
<evidence type="ECO:0000256" key="5">
    <source>
        <dbReference type="SAM" id="SignalP"/>
    </source>
</evidence>
<dbReference type="OrthoDB" id="1904546at2759"/>
<dbReference type="Proteomes" id="UP000655225">
    <property type="component" value="Unassembled WGS sequence"/>
</dbReference>
<feature type="domain" description="Peptidase A1" evidence="6">
    <location>
        <begin position="45"/>
        <end position="418"/>
    </location>
</feature>
<evidence type="ECO:0000256" key="1">
    <source>
        <dbReference type="ARBA" id="ARBA00004239"/>
    </source>
</evidence>
<accession>A0A834YS04</accession>
<dbReference type="InterPro" id="IPR032799">
    <property type="entry name" value="TAXi_C"/>
</dbReference>
<dbReference type="PROSITE" id="PS51767">
    <property type="entry name" value="PEPTIDASE_A1"/>
    <property type="match status" value="1"/>
</dbReference>
<dbReference type="SUPFAM" id="SSF50630">
    <property type="entry name" value="Acid proteases"/>
    <property type="match status" value="1"/>
</dbReference>
<gene>
    <name evidence="7" type="ORF">HHK36_020657</name>
</gene>
<dbReference type="OMA" id="FITTIYQ"/>